<dbReference type="SMART" id="SM00177">
    <property type="entry name" value="ARF"/>
    <property type="match status" value="1"/>
</dbReference>
<feature type="binding site" evidence="3">
    <location>
        <begin position="16"/>
        <end position="23"/>
    </location>
    <ligand>
        <name>GTP</name>
        <dbReference type="ChEBI" id="CHEBI:37565"/>
    </ligand>
</feature>
<evidence type="ECO:0000256" key="4">
    <source>
        <dbReference type="PIRSR" id="PIRSR606689-2"/>
    </source>
</evidence>
<dbReference type="Gene3D" id="3.40.50.300">
    <property type="entry name" value="P-loop containing nucleotide triphosphate hydrolases"/>
    <property type="match status" value="1"/>
</dbReference>
<dbReference type="Pfam" id="PF00025">
    <property type="entry name" value="Arf"/>
    <property type="match status" value="1"/>
</dbReference>
<dbReference type="GO" id="GO:0003924">
    <property type="term" value="F:GTPase activity"/>
    <property type="evidence" value="ECO:0007669"/>
    <property type="project" value="InterPro"/>
</dbReference>
<keyword evidence="1 3" id="KW-0547">Nucleotide-binding</keyword>
<proteinExistence type="predicted"/>
<reference evidence="5 6" key="1">
    <citation type="submission" date="2016-11" db="EMBL/GenBank/DDBJ databases">
        <title>The macronuclear genome of Stentor coeruleus: a giant cell with tiny introns.</title>
        <authorList>
            <person name="Slabodnick M."/>
            <person name="Ruby J.G."/>
            <person name="Reiff S.B."/>
            <person name="Swart E.C."/>
            <person name="Gosai S."/>
            <person name="Prabakaran S."/>
            <person name="Witkowska E."/>
            <person name="Larue G.E."/>
            <person name="Fisher S."/>
            <person name="Freeman R.M."/>
            <person name="Gunawardena J."/>
            <person name="Chu W."/>
            <person name="Stover N.A."/>
            <person name="Gregory B.D."/>
            <person name="Nowacki M."/>
            <person name="Derisi J."/>
            <person name="Roy S.W."/>
            <person name="Marshall W.F."/>
            <person name="Sood P."/>
        </authorList>
    </citation>
    <scope>NUCLEOTIDE SEQUENCE [LARGE SCALE GENOMIC DNA]</scope>
    <source>
        <strain evidence="5">WM001</strain>
    </source>
</reference>
<dbReference type="SUPFAM" id="SSF52540">
    <property type="entry name" value="P-loop containing nucleoside triphosphate hydrolases"/>
    <property type="match status" value="1"/>
</dbReference>
<name>A0A1R2CG62_9CILI</name>
<dbReference type="InterPro" id="IPR024156">
    <property type="entry name" value="Small_GTPase_ARF"/>
</dbReference>
<keyword evidence="2 3" id="KW-0342">GTP-binding</keyword>
<dbReference type="Proteomes" id="UP000187209">
    <property type="component" value="Unassembled WGS sequence"/>
</dbReference>
<gene>
    <name evidence="5" type="ORF">SteCoe_10251</name>
</gene>
<dbReference type="GO" id="GO:0005525">
    <property type="term" value="F:GTP binding"/>
    <property type="evidence" value="ECO:0007669"/>
    <property type="project" value="UniProtKB-KW"/>
</dbReference>
<dbReference type="AlphaFoldDB" id="A0A1R2CG62"/>
<keyword evidence="4" id="KW-0479">Metal-binding</keyword>
<accession>A0A1R2CG62</accession>
<evidence type="ECO:0000313" key="6">
    <source>
        <dbReference type="Proteomes" id="UP000187209"/>
    </source>
</evidence>
<feature type="binding site" evidence="4">
    <location>
        <position position="37"/>
    </location>
    <ligand>
        <name>Mg(2+)</name>
        <dbReference type="ChEBI" id="CHEBI:18420"/>
    </ligand>
</feature>
<dbReference type="EMBL" id="MPUH01000164">
    <property type="protein sequence ID" value="OMJ87926.1"/>
    <property type="molecule type" value="Genomic_DNA"/>
</dbReference>
<comment type="caution">
    <text evidence="5">The sequence shown here is derived from an EMBL/GenBank/DDBJ whole genome shotgun (WGS) entry which is preliminary data.</text>
</comment>
<feature type="binding site" evidence="4">
    <location>
        <position position="23"/>
    </location>
    <ligand>
        <name>Mg(2+)</name>
        <dbReference type="ChEBI" id="CHEBI:18420"/>
    </ligand>
</feature>
<evidence type="ECO:0000256" key="1">
    <source>
        <dbReference type="ARBA" id="ARBA00022741"/>
    </source>
</evidence>
<keyword evidence="4" id="KW-0460">Magnesium</keyword>
<dbReference type="OrthoDB" id="407084at2759"/>
<evidence type="ECO:0000256" key="2">
    <source>
        <dbReference type="ARBA" id="ARBA00023134"/>
    </source>
</evidence>
<dbReference type="InterPro" id="IPR006689">
    <property type="entry name" value="Small_GTPase_ARF/SAR"/>
</dbReference>
<sequence length="177" mass="20245">MGRNPLKRMPQVLIVGDEGTGKTTLAIGESLKELEPTQGYNRFEKCLHDSETGKIVSIWDVSGNEILKPLWSAYYKNIFFSGVIYVIDSNSINYEKSIKDIHFLVNEEELRDAAFLILFNMKGTKKEVTGRKGSELSLLLKGDEIHTSTKINYFEFNFKGYDQTAKNAFTWLEENMN</sequence>
<protein>
    <submittedName>
        <fullName evidence="5">Uncharacterized protein</fullName>
    </submittedName>
</protein>
<dbReference type="GO" id="GO:0046872">
    <property type="term" value="F:metal ion binding"/>
    <property type="evidence" value="ECO:0007669"/>
    <property type="project" value="UniProtKB-KW"/>
</dbReference>
<feature type="binding site" evidence="3">
    <location>
        <position position="63"/>
    </location>
    <ligand>
        <name>GTP</name>
        <dbReference type="ChEBI" id="CHEBI:37565"/>
    </ligand>
</feature>
<dbReference type="InterPro" id="IPR027417">
    <property type="entry name" value="P-loop_NTPase"/>
</dbReference>
<dbReference type="PROSITE" id="PS00675">
    <property type="entry name" value="SIGMA54_INTERACT_1"/>
    <property type="match status" value="1"/>
</dbReference>
<organism evidence="5 6">
    <name type="scientific">Stentor coeruleus</name>
    <dbReference type="NCBI Taxonomy" id="5963"/>
    <lineage>
        <taxon>Eukaryota</taxon>
        <taxon>Sar</taxon>
        <taxon>Alveolata</taxon>
        <taxon>Ciliophora</taxon>
        <taxon>Postciliodesmatophora</taxon>
        <taxon>Heterotrichea</taxon>
        <taxon>Heterotrichida</taxon>
        <taxon>Stentoridae</taxon>
        <taxon>Stentor</taxon>
    </lineage>
</organism>
<dbReference type="PANTHER" id="PTHR11711">
    <property type="entry name" value="ADP RIBOSYLATION FACTOR-RELATED"/>
    <property type="match status" value="1"/>
</dbReference>
<keyword evidence="6" id="KW-1185">Reference proteome</keyword>
<dbReference type="InterPro" id="IPR025662">
    <property type="entry name" value="Sigma_54_int_dom_ATP-bd_1"/>
</dbReference>
<evidence type="ECO:0000313" key="5">
    <source>
        <dbReference type="EMBL" id="OMJ87926.1"/>
    </source>
</evidence>
<evidence type="ECO:0000256" key="3">
    <source>
        <dbReference type="PIRSR" id="PIRSR606689-1"/>
    </source>
</evidence>